<keyword evidence="1" id="KW-0472">Membrane</keyword>
<sequence>MKKEDLYNSIDSVVPNEVQKSRMLKEILNPKMNYVKTKPKKLVIAVIAIFCLISTTVIATNIPAFQSLLEKINPDMVKFIKPVEGVCIDQGIKMEVVAVARYDNMVKAYITLQDLEGDRIREDLSFLDYYSIKGAWSGRWSLIDLDKENKKATLFVEAENDKKFEGENLIFKVENIFYDHKKYEDYEIGIDLNEISHDPSYINATTEQFMSWSHGKLYGGLLSEEQIVPILSPHTIDFKFSNIKTSMISNIGVIDGILHVQVWRDTAFDGQGVSIYLKDSKGERIDADTTITFMLDELKKIKNPEYSYYSEYIFDINTDNLDDYKLFGDFHTSKQLKGNWEVSFKAEDS</sequence>
<organism evidence="2 3">
    <name type="scientific">Paratissierella segnis</name>
    <dbReference type="NCBI Taxonomy" id="2763679"/>
    <lineage>
        <taxon>Bacteria</taxon>
        <taxon>Bacillati</taxon>
        <taxon>Bacillota</taxon>
        <taxon>Tissierellia</taxon>
        <taxon>Tissierellales</taxon>
        <taxon>Tissierellaceae</taxon>
        <taxon>Paratissierella</taxon>
    </lineage>
</organism>
<dbReference type="EMBL" id="JACRTG010000016">
    <property type="protein sequence ID" value="MBC8587642.1"/>
    <property type="molecule type" value="Genomic_DNA"/>
</dbReference>
<accession>A0A926EUB5</accession>
<dbReference type="Proteomes" id="UP000601171">
    <property type="component" value="Unassembled WGS sequence"/>
</dbReference>
<name>A0A926EUB5_9FIRM</name>
<evidence type="ECO:0000256" key="1">
    <source>
        <dbReference type="SAM" id="Phobius"/>
    </source>
</evidence>
<feature type="transmembrane region" description="Helical" evidence="1">
    <location>
        <begin position="42"/>
        <end position="65"/>
    </location>
</feature>
<evidence type="ECO:0000313" key="2">
    <source>
        <dbReference type="EMBL" id="MBC8587642.1"/>
    </source>
</evidence>
<dbReference type="RefSeq" id="WP_262429096.1">
    <property type="nucleotide sequence ID" value="NZ_JACRTG010000016.1"/>
</dbReference>
<comment type="caution">
    <text evidence="2">The sequence shown here is derived from an EMBL/GenBank/DDBJ whole genome shotgun (WGS) entry which is preliminary data.</text>
</comment>
<evidence type="ECO:0000313" key="3">
    <source>
        <dbReference type="Proteomes" id="UP000601171"/>
    </source>
</evidence>
<keyword evidence="1" id="KW-1133">Transmembrane helix</keyword>
<gene>
    <name evidence="2" type="ORF">H8707_05240</name>
</gene>
<reference evidence="2" key="1">
    <citation type="submission" date="2020-08" db="EMBL/GenBank/DDBJ databases">
        <title>Genome public.</title>
        <authorList>
            <person name="Liu C."/>
            <person name="Sun Q."/>
        </authorList>
    </citation>
    <scope>NUCLEOTIDE SEQUENCE</scope>
    <source>
        <strain evidence="2">BX21</strain>
    </source>
</reference>
<evidence type="ECO:0008006" key="4">
    <source>
        <dbReference type="Google" id="ProtNLM"/>
    </source>
</evidence>
<keyword evidence="3" id="KW-1185">Reference proteome</keyword>
<proteinExistence type="predicted"/>
<dbReference type="AlphaFoldDB" id="A0A926EUB5"/>
<keyword evidence="1" id="KW-0812">Transmembrane</keyword>
<protein>
    <recommendedName>
        <fullName evidence="4">DUF4179 domain-containing protein</fullName>
    </recommendedName>
</protein>